<evidence type="ECO:0000313" key="2">
    <source>
        <dbReference type="Proteomes" id="UP001427805"/>
    </source>
</evidence>
<protein>
    <recommendedName>
        <fullName evidence="3">HNH endonuclease</fullName>
    </recommendedName>
</protein>
<sequence length="53" mass="6286">MRCLRGNHHRDHARRWKVGDKTYSVCTGCGRTMTRVYGDWRISREKLRPPVDA</sequence>
<gene>
    <name evidence="1" type="ORF">TPR58_14270</name>
</gene>
<keyword evidence="2" id="KW-1185">Reference proteome</keyword>
<accession>A0ABV0B9S7</accession>
<organism evidence="1 2">
    <name type="scientific">Sphingomonas rustica</name>
    <dbReference type="NCBI Taxonomy" id="3103142"/>
    <lineage>
        <taxon>Bacteria</taxon>
        <taxon>Pseudomonadati</taxon>
        <taxon>Pseudomonadota</taxon>
        <taxon>Alphaproteobacteria</taxon>
        <taxon>Sphingomonadales</taxon>
        <taxon>Sphingomonadaceae</taxon>
        <taxon>Sphingomonas</taxon>
    </lineage>
</organism>
<dbReference type="Proteomes" id="UP001427805">
    <property type="component" value="Unassembled WGS sequence"/>
</dbReference>
<name>A0ABV0B9S7_9SPHN</name>
<reference evidence="1 2" key="1">
    <citation type="submission" date="2024-05" db="EMBL/GenBank/DDBJ databases">
        <title>Sphingomonas sp. HF-S3 16S ribosomal RNA gene Genome sequencing and assembly.</title>
        <authorList>
            <person name="Lee H."/>
        </authorList>
    </citation>
    <scope>NUCLEOTIDE SEQUENCE [LARGE SCALE GENOMIC DNA]</scope>
    <source>
        <strain evidence="1 2">HF-S3</strain>
    </source>
</reference>
<dbReference type="EMBL" id="JBDIZK010000008">
    <property type="protein sequence ID" value="MEN3748337.1"/>
    <property type="molecule type" value="Genomic_DNA"/>
</dbReference>
<evidence type="ECO:0008006" key="3">
    <source>
        <dbReference type="Google" id="ProtNLM"/>
    </source>
</evidence>
<proteinExistence type="predicted"/>
<evidence type="ECO:0000313" key="1">
    <source>
        <dbReference type="EMBL" id="MEN3748337.1"/>
    </source>
</evidence>
<comment type="caution">
    <text evidence="1">The sequence shown here is derived from an EMBL/GenBank/DDBJ whole genome shotgun (WGS) entry which is preliminary data.</text>
</comment>